<reference evidence="5 6" key="1">
    <citation type="submission" date="2019-07" db="EMBL/GenBank/DDBJ databases">
        <title>Draft genome assembly of a fouling barnacle, Amphibalanus amphitrite (Darwin, 1854): The first reference genome for Thecostraca.</title>
        <authorList>
            <person name="Kim W."/>
        </authorList>
    </citation>
    <scope>NUCLEOTIDE SEQUENCE [LARGE SCALE GENOMIC DNA]</scope>
    <source>
        <strain evidence="5">SNU_AA5</strain>
        <tissue evidence="5">Soma without cirri and trophi</tissue>
    </source>
</reference>
<gene>
    <name evidence="5" type="primary">Slk_2</name>
    <name evidence="5" type="ORF">FJT64_013926</name>
</gene>
<dbReference type="PROSITE" id="PS00108">
    <property type="entry name" value="PROTEIN_KINASE_ST"/>
    <property type="match status" value="1"/>
</dbReference>
<dbReference type="GO" id="GO:0005524">
    <property type="term" value="F:ATP binding"/>
    <property type="evidence" value="ECO:0007669"/>
    <property type="project" value="UniProtKB-UniRule"/>
</dbReference>
<comment type="caution">
    <text evidence="5">The sequence shown here is derived from an EMBL/GenBank/DDBJ whole genome shotgun (WGS) entry which is preliminary data.</text>
</comment>
<evidence type="ECO:0000313" key="6">
    <source>
        <dbReference type="Proteomes" id="UP000440578"/>
    </source>
</evidence>
<dbReference type="Gene3D" id="3.30.200.20">
    <property type="entry name" value="Phosphorylase Kinase, domain 1"/>
    <property type="match status" value="1"/>
</dbReference>
<keyword evidence="5" id="KW-0808">Transferase</keyword>
<feature type="binding site" evidence="3">
    <location>
        <position position="363"/>
    </location>
    <ligand>
        <name>ATP</name>
        <dbReference type="ChEBI" id="CHEBI:30616"/>
    </ligand>
</feature>
<dbReference type="OrthoDB" id="10027016at2759"/>
<dbReference type="PANTHER" id="PTHR46538:SF3">
    <property type="entry name" value="PROTEIN KINASE DOMAIN-CONTAINING PROTEIN"/>
    <property type="match status" value="1"/>
</dbReference>
<dbReference type="InterPro" id="IPR051585">
    <property type="entry name" value="STE20_Ser/Thr_Kinases"/>
</dbReference>
<evidence type="ECO:0000256" key="3">
    <source>
        <dbReference type="PROSITE-ProRule" id="PRU10141"/>
    </source>
</evidence>
<dbReference type="PROSITE" id="PS00107">
    <property type="entry name" value="PROTEIN_KINASE_ATP"/>
    <property type="match status" value="1"/>
</dbReference>
<dbReference type="PROSITE" id="PS50011">
    <property type="entry name" value="PROTEIN_KINASE_DOM"/>
    <property type="match status" value="1"/>
</dbReference>
<keyword evidence="1 3" id="KW-0547">Nucleotide-binding</keyword>
<dbReference type="EMBL" id="VIIS01002176">
    <property type="protein sequence ID" value="KAF0287656.1"/>
    <property type="molecule type" value="Genomic_DNA"/>
</dbReference>
<evidence type="ECO:0000259" key="4">
    <source>
        <dbReference type="PROSITE" id="PS50011"/>
    </source>
</evidence>
<keyword evidence="5" id="KW-0418">Kinase</keyword>
<dbReference type="InterPro" id="IPR017441">
    <property type="entry name" value="Protein_kinase_ATP_BS"/>
</dbReference>
<accession>A0A6A4UYM2</accession>
<dbReference type="Pfam" id="PF00069">
    <property type="entry name" value="Pkinase"/>
    <property type="match status" value="1"/>
</dbReference>
<organism evidence="5 6">
    <name type="scientific">Amphibalanus amphitrite</name>
    <name type="common">Striped barnacle</name>
    <name type="synonym">Balanus amphitrite</name>
    <dbReference type="NCBI Taxonomy" id="1232801"/>
    <lineage>
        <taxon>Eukaryota</taxon>
        <taxon>Metazoa</taxon>
        <taxon>Ecdysozoa</taxon>
        <taxon>Arthropoda</taxon>
        <taxon>Crustacea</taxon>
        <taxon>Multicrustacea</taxon>
        <taxon>Cirripedia</taxon>
        <taxon>Thoracica</taxon>
        <taxon>Thoracicalcarea</taxon>
        <taxon>Balanomorpha</taxon>
        <taxon>Balanoidea</taxon>
        <taxon>Balanidae</taxon>
        <taxon>Amphibalaninae</taxon>
        <taxon>Amphibalanus</taxon>
    </lineage>
</organism>
<dbReference type="InterPro" id="IPR000719">
    <property type="entry name" value="Prot_kinase_dom"/>
</dbReference>
<evidence type="ECO:0000256" key="2">
    <source>
        <dbReference type="ARBA" id="ARBA00022840"/>
    </source>
</evidence>
<name>A0A6A4UYM2_AMPAM</name>
<dbReference type="AlphaFoldDB" id="A0A6A4UYM2"/>
<keyword evidence="2 3" id="KW-0067">ATP-binding</keyword>
<dbReference type="InterPro" id="IPR008271">
    <property type="entry name" value="Ser/Thr_kinase_AS"/>
</dbReference>
<dbReference type="InterPro" id="IPR011009">
    <property type="entry name" value="Kinase-like_dom_sf"/>
</dbReference>
<dbReference type="Proteomes" id="UP000440578">
    <property type="component" value="Unassembled WGS sequence"/>
</dbReference>
<feature type="domain" description="Protein kinase" evidence="4">
    <location>
        <begin position="334"/>
        <end position="534"/>
    </location>
</feature>
<dbReference type="SUPFAM" id="SSF56112">
    <property type="entry name" value="Protein kinase-like (PK-like)"/>
    <property type="match status" value="1"/>
</dbReference>
<evidence type="ECO:0000256" key="1">
    <source>
        <dbReference type="ARBA" id="ARBA00022741"/>
    </source>
</evidence>
<dbReference type="Gene3D" id="1.10.510.10">
    <property type="entry name" value="Transferase(Phosphotransferase) domain 1"/>
    <property type="match status" value="1"/>
</dbReference>
<proteinExistence type="predicted"/>
<dbReference type="PANTHER" id="PTHR46538">
    <property type="entry name" value="PROTEIN KINASE DOMAIN-CONTAINING PROTEIN"/>
    <property type="match status" value="1"/>
</dbReference>
<protein>
    <submittedName>
        <fullName evidence="5">STE20-like serine/threonine-protein kinase</fullName>
    </submittedName>
</protein>
<keyword evidence="6" id="KW-1185">Reference proteome</keyword>
<dbReference type="GO" id="GO:0004672">
    <property type="term" value="F:protein kinase activity"/>
    <property type="evidence" value="ECO:0007669"/>
    <property type="project" value="InterPro"/>
</dbReference>
<dbReference type="SMART" id="SM00220">
    <property type="entry name" value="S_TKc"/>
    <property type="match status" value="1"/>
</dbReference>
<sequence>MDVAQLGKTHANLARVKINGTMISFYVDSGCNKTLLPAHIYSESLGKLEHSSVKLRPYGTNSLLQVAGKLSATLENRNGARHQAVVYVINSQLAEPLLGDADAKALGILKIDANGSLAHQADTVGGIVDSLEASGIAVKASRTENQDVSKEEQESIQKIVEKHPRAFQGVGLLKGVEVKLNVDSSVAPVAAPYRPIPLAYQERLSAHLKELREEGKIEDVGPHEEPLVTYDSQQLDKMLVEHDDEVHVNAVICNDLPDALTKEMVQDATARDQQSQALIKSIKQGYLSKDAELARMSFFKNLKSLFSVGGETNASKRRRALSNVKVDANPEEFWELQGEVGDGAFGKVYKAVHRMSGLVSAAKVCEMSEDDELDNFMVEIDILTEMQHKNVVRLIDAYLMKKQLWMLLEFCDGGAVDSIMVELDRGLKEPQIAYITRGMVEGLQYLHQHKVVHRDIKAGNVLLTTDGGVKLSELASGSGTGIHSLSWGVGSLRGVKLGGLRVRKWELQVVRFQQCSCIDAKCNGHCIRALFARC</sequence>
<evidence type="ECO:0000313" key="5">
    <source>
        <dbReference type="EMBL" id="KAF0287656.1"/>
    </source>
</evidence>